<evidence type="ECO:0000313" key="10">
    <source>
        <dbReference type="EMBL" id="MBI3125987.1"/>
    </source>
</evidence>
<dbReference type="SUPFAM" id="SSF102114">
    <property type="entry name" value="Radical SAM enzymes"/>
    <property type="match status" value="1"/>
</dbReference>
<keyword evidence="5" id="KW-0479">Metal-binding</keyword>
<feature type="domain" description="B12-binding" evidence="8">
    <location>
        <begin position="14"/>
        <end position="146"/>
    </location>
</feature>
<dbReference type="Pfam" id="PF04055">
    <property type="entry name" value="Radical_SAM"/>
    <property type="match status" value="1"/>
</dbReference>
<dbReference type="PROSITE" id="PS51918">
    <property type="entry name" value="RADICAL_SAM"/>
    <property type="match status" value="1"/>
</dbReference>
<dbReference type="EMBL" id="JACPUR010000001">
    <property type="protein sequence ID" value="MBI3125987.1"/>
    <property type="molecule type" value="Genomic_DNA"/>
</dbReference>
<name>A0A932HXH8_UNCTE</name>
<dbReference type="InterPro" id="IPR036724">
    <property type="entry name" value="Cobalamin-bd_sf"/>
</dbReference>
<keyword evidence="4" id="KW-0949">S-adenosyl-L-methionine</keyword>
<dbReference type="SUPFAM" id="SSF52242">
    <property type="entry name" value="Cobalamin (vitamin B12)-binding domain"/>
    <property type="match status" value="1"/>
</dbReference>
<accession>A0A932HXH8</accession>
<dbReference type="GO" id="GO:0051539">
    <property type="term" value="F:4 iron, 4 sulfur cluster binding"/>
    <property type="evidence" value="ECO:0007669"/>
    <property type="project" value="UniProtKB-KW"/>
</dbReference>
<comment type="cofactor">
    <cofactor evidence="1">
        <name>[4Fe-4S] cluster</name>
        <dbReference type="ChEBI" id="CHEBI:49883"/>
    </cofactor>
</comment>
<evidence type="ECO:0000256" key="3">
    <source>
        <dbReference type="ARBA" id="ARBA00022679"/>
    </source>
</evidence>
<dbReference type="InterPro" id="IPR058240">
    <property type="entry name" value="rSAM_sf"/>
</dbReference>
<dbReference type="PANTHER" id="PTHR43409">
    <property type="entry name" value="ANAEROBIC MAGNESIUM-PROTOPORPHYRIN IX MONOMETHYL ESTER CYCLASE-RELATED"/>
    <property type="match status" value="1"/>
</dbReference>
<dbReference type="GO" id="GO:0005829">
    <property type="term" value="C:cytosol"/>
    <property type="evidence" value="ECO:0007669"/>
    <property type="project" value="TreeGrafter"/>
</dbReference>
<reference evidence="10" key="1">
    <citation type="submission" date="2020-07" db="EMBL/GenBank/DDBJ databases">
        <title>Huge and variable diversity of episymbiotic CPR bacteria and DPANN archaea in groundwater ecosystems.</title>
        <authorList>
            <person name="He C.Y."/>
            <person name="Keren R."/>
            <person name="Whittaker M."/>
            <person name="Farag I.F."/>
            <person name="Doudna J."/>
            <person name="Cate J.H.D."/>
            <person name="Banfield J.F."/>
        </authorList>
    </citation>
    <scope>NUCLEOTIDE SEQUENCE</scope>
    <source>
        <strain evidence="10">NC_groundwater_763_Ag_S-0.2um_68_21</strain>
    </source>
</reference>
<dbReference type="SFLD" id="SFLDG01082">
    <property type="entry name" value="B12-binding_domain_containing"/>
    <property type="match status" value="1"/>
</dbReference>
<evidence type="ECO:0000256" key="6">
    <source>
        <dbReference type="ARBA" id="ARBA00023004"/>
    </source>
</evidence>
<dbReference type="SFLD" id="SFLDG01123">
    <property type="entry name" value="methyltransferase_(Class_B)"/>
    <property type="match status" value="1"/>
</dbReference>
<dbReference type="CDD" id="cd01335">
    <property type="entry name" value="Radical_SAM"/>
    <property type="match status" value="1"/>
</dbReference>
<proteinExistence type="predicted"/>
<dbReference type="AlphaFoldDB" id="A0A932HXH8"/>
<organism evidence="10 11">
    <name type="scientific">Tectimicrobiota bacterium</name>
    <dbReference type="NCBI Taxonomy" id="2528274"/>
    <lineage>
        <taxon>Bacteria</taxon>
        <taxon>Pseudomonadati</taxon>
        <taxon>Nitrospinota/Tectimicrobiota group</taxon>
        <taxon>Candidatus Tectimicrobiota</taxon>
    </lineage>
</organism>
<keyword evidence="7" id="KW-0411">Iron-sulfur</keyword>
<evidence type="ECO:0000313" key="11">
    <source>
        <dbReference type="Proteomes" id="UP000782312"/>
    </source>
</evidence>
<dbReference type="SMART" id="SM00729">
    <property type="entry name" value="Elp3"/>
    <property type="match status" value="1"/>
</dbReference>
<gene>
    <name evidence="10" type="ORF">HYZ11_00095</name>
</gene>
<dbReference type="CDD" id="cd02068">
    <property type="entry name" value="radical_SAM_B12_BD"/>
    <property type="match status" value="1"/>
</dbReference>
<evidence type="ECO:0000256" key="4">
    <source>
        <dbReference type="ARBA" id="ARBA00022691"/>
    </source>
</evidence>
<evidence type="ECO:0000256" key="2">
    <source>
        <dbReference type="ARBA" id="ARBA00022603"/>
    </source>
</evidence>
<dbReference type="PROSITE" id="PS51332">
    <property type="entry name" value="B12_BINDING"/>
    <property type="match status" value="1"/>
</dbReference>
<dbReference type="GO" id="GO:0046872">
    <property type="term" value="F:metal ion binding"/>
    <property type="evidence" value="ECO:0007669"/>
    <property type="project" value="UniProtKB-KW"/>
</dbReference>
<dbReference type="Gene3D" id="3.40.50.280">
    <property type="entry name" value="Cobalamin-binding domain"/>
    <property type="match status" value="1"/>
</dbReference>
<dbReference type="SFLD" id="SFLDS00029">
    <property type="entry name" value="Radical_SAM"/>
    <property type="match status" value="1"/>
</dbReference>
<evidence type="ECO:0000259" key="8">
    <source>
        <dbReference type="PROSITE" id="PS51332"/>
    </source>
</evidence>
<comment type="caution">
    <text evidence="10">The sequence shown here is derived from an EMBL/GenBank/DDBJ whole genome shotgun (WGS) entry which is preliminary data.</text>
</comment>
<dbReference type="PANTHER" id="PTHR43409:SF7">
    <property type="entry name" value="BLL1977 PROTEIN"/>
    <property type="match status" value="1"/>
</dbReference>
<dbReference type="InterPro" id="IPR007197">
    <property type="entry name" value="rSAM"/>
</dbReference>
<keyword evidence="6" id="KW-0408">Iron</keyword>
<dbReference type="Proteomes" id="UP000782312">
    <property type="component" value="Unassembled WGS sequence"/>
</dbReference>
<sequence length="503" mass="57499">MKILLLNPSVHFDKQFGTLKKFYTPIPSIGLAYVGAVLRQNDFEVVGLDAFIECLTVEEMRDRIVAEAPDVLGVSLLTPAAPLYDRLAPLLKERLPGLKIVLGNIHASAFADHYLSNGLADYMVHHEGEFTMLELVESLRDGRGTSNVKGISYRNVFGQIIHNPDRPWIDKMSLDEMPYPAWDLFPVDQFRPDIRLQAPGSKKRIHDEGVQALGILATRGCPHRCTFCSPINTIGNKYRMRTPKSTVDEMEYFHRKWGVETFYYMDLTFPISERLGIQFCDELIARGLPTRWMCETRVSSVTYPLLVKMKQAGCARIDYGIECGNQKMLDSIKKGFTIEQVRRAVDWTRKAGIQTEGLFIIGLPGETERDTWDTINFALSLDLDHIKLNLFVPYPGSELWDVLKARGELTNMDFNEYTSYPTYTGGKAAYVPAGRTYKDLIRLQKIGMRKAMFRKRVILRELSNFRWDKVDQYFAAMKGLLFPPPVDMTADRFESERTAYNKP</sequence>
<keyword evidence="3" id="KW-0808">Transferase</keyword>
<protein>
    <submittedName>
        <fullName evidence="10">Cobalamin B12-binding domain-containing protein</fullName>
    </submittedName>
</protein>
<evidence type="ECO:0000256" key="1">
    <source>
        <dbReference type="ARBA" id="ARBA00001966"/>
    </source>
</evidence>
<dbReference type="GO" id="GO:0003824">
    <property type="term" value="F:catalytic activity"/>
    <property type="evidence" value="ECO:0007669"/>
    <property type="project" value="InterPro"/>
</dbReference>
<dbReference type="Gene3D" id="3.80.30.20">
    <property type="entry name" value="tm_1862 like domain"/>
    <property type="match status" value="1"/>
</dbReference>
<evidence type="ECO:0000259" key="9">
    <source>
        <dbReference type="PROSITE" id="PS51918"/>
    </source>
</evidence>
<feature type="domain" description="Radical SAM core" evidence="9">
    <location>
        <begin position="206"/>
        <end position="421"/>
    </location>
</feature>
<evidence type="ECO:0000256" key="5">
    <source>
        <dbReference type="ARBA" id="ARBA00022723"/>
    </source>
</evidence>
<dbReference type="InterPro" id="IPR023404">
    <property type="entry name" value="rSAM_horseshoe"/>
</dbReference>
<dbReference type="InterPro" id="IPR006158">
    <property type="entry name" value="Cobalamin-bd"/>
</dbReference>
<keyword evidence="2" id="KW-0489">Methyltransferase</keyword>
<dbReference type="GO" id="GO:0031419">
    <property type="term" value="F:cobalamin binding"/>
    <property type="evidence" value="ECO:0007669"/>
    <property type="project" value="InterPro"/>
</dbReference>
<dbReference type="InterPro" id="IPR006638">
    <property type="entry name" value="Elp3/MiaA/NifB-like_rSAM"/>
</dbReference>
<dbReference type="InterPro" id="IPR051198">
    <property type="entry name" value="BchE-like"/>
</dbReference>
<dbReference type="Pfam" id="PF02310">
    <property type="entry name" value="B12-binding"/>
    <property type="match status" value="1"/>
</dbReference>
<dbReference type="InterPro" id="IPR034466">
    <property type="entry name" value="Methyltransferase_Class_B"/>
</dbReference>
<evidence type="ECO:0000256" key="7">
    <source>
        <dbReference type="ARBA" id="ARBA00023014"/>
    </source>
</evidence>